<evidence type="ECO:0000256" key="1">
    <source>
        <dbReference type="ARBA" id="ARBA00009759"/>
    </source>
</evidence>
<evidence type="ECO:0000313" key="6">
    <source>
        <dbReference type="EMBL" id="CBJ33270.1"/>
    </source>
</evidence>
<keyword evidence="3 4" id="KW-0460">Magnesium</keyword>
<dbReference type="EMBL" id="FN649760">
    <property type="protein sequence ID" value="CBJ33270.1"/>
    <property type="molecule type" value="Genomic_DNA"/>
</dbReference>
<dbReference type="InParanoid" id="D7G1M5"/>
<dbReference type="FunFam" id="3.30.540.10:FF:000004">
    <property type="entry name" value="Inositol-1-monophosphatase"/>
    <property type="match status" value="1"/>
</dbReference>
<dbReference type="PANTHER" id="PTHR20854:SF49">
    <property type="entry name" value="INOSITOL-1-MONOPHOSPHATASE"/>
    <property type="match status" value="1"/>
</dbReference>
<dbReference type="AlphaFoldDB" id="D7G1M5"/>
<evidence type="ECO:0000256" key="4">
    <source>
        <dbReference type="PIRSR" id="PIRSR600760-2"/>
    </source>
</evidence>
<feature type="binding site" evidence="4">
    <location>
        <position position="95"/>
    </location>
    <ligand>
        <name>Mg(2+)</name>
        <dbReference type="ChEBI" id="CHEBI:18420"/>
        <label>1</label>
        <note>catalytic</note>
    </ligand>
</feature>
<comment type="pathway">
    <text evidence="5">Polyol metabolism; myo-inositol biosynthesis; myo-inositol from D-glucose 6-phosphate: step 2/2.</text>
</comment>
<dbReference type="OrthoDB" id="10254945at2759"/>
<dbReference type="Gene3D" id="3.30.540.10">
    <property type="entry name" value="Fructose-1,6-Bisphosphatase, subunit A, domain 1"/>
    <property type="match status" value="1"/>
</dbReference>
<organism evidence="6 7">
    <name type="scientific">Ectocarpus siliculosus</name>
    <name type="common">Brown alga</name>
    <name type="synonym">Conferva siliculosa</name>
    <dbReference type="NCBI Taxonomy" id="2880"/>
    <lineage>
        <taxon>Eukaryota</taxon>
        <taxon>Sar</taxon>
        <taxon>Stramenopiles</taxon>
        <taxon>Ochrophyta</taxon>
        <taxon>PX clade</taxon>
        <taxon>Phaeophyceae</taxon>
        <taxon>Ectocarpales</taxon>
        <taxon>Ectocarpaceae</taxon>
        <taxon>Ectocarpus</taxon>
    </lineage>
</organism>
<keyword evidence="5" id="KW-0378">Hydrolase</keyword>
<feature type="binding site" evidence="4">
    <location>
        <position position="70"/>
    </location>
    <ligand>
        <name>Mg(2+)</name>
        <dbReference type="ChEBI" id="CHEBI:18420"/>
        <label>1</label>
        <note>catalytic</note>
    </ligand>
</feature>
<dbReference type="InterPro" id="IPR000760">
    <property type="entry name" value="Inositol_monophosphatase-like"/>
</dbReference>
<dbReference type="EC" id="3.1.3.25" evidence="5"/>
<sequence>MLVATALAQEAGQAMLDAKALCAQEGKGKDGGGVSYKGRHDLVTETDRSNEALIQRGLHETFPEDHFLGEEASADRGGAPSELSNNVLTWVVDPIDGTTNFVHGFPVTCVSIGLAKGDEVVVGVVFNPFTQELYQAIKGGGSFLNGKRLQVSETTVMEQAMVMAEYSSLREEVSLRKMLDTTGAIAGAARAVRQTGCGAMDLCFLARGSVDAVFGGVAGVWKPWDWAAGVLIATEAGAAMSAGDGGHFRLMGDTMLGAATAELASSLREVLKDI</sequence>
<dbReference type="GO" id="GO:0007165">
    <property type="term" value="P:signal transduction"/>
    <property type="evidence" value="ECO:0007669"/>
    <property type="project" value="TreeGrafter"/>
</dbReference>
<dbReference type="Pfam" id="PF00459">
    <property type="entry name" value="Inositol_P"/>
    <property type="match status" value="1"/>
</dbReference>
<dbReference type="eggNOG" id="KOG2951">
    <property type="taxonomic scope" value="Eukaryota"/>
</dbReference>
<comment type="cofactor">
    <cofactor evidence="4 5">
        <name>Mg(2+)</name>
        <dbReference type="ChEBI" id="CHEBI:18420"/>
    </cofactor>
</comment>
<dbReference type="GO" id="GO:0008934">
    <property type="term" value="F:inositol monophosphate 1-phosphatase activity"/>
    <property type="evidence" value="ECO:0007669"/>
    <property type="project" value="InterPro"/>
</dbReference>
<keyword evidence="7" id="KW-1185">Reference proteome</keyword>
<name>D7G1M5_ECTSI</name>
<evidence type="ECO:0000256" key="5">
    <source>
        <dbReference type="RuleBase" id="RU364068"/>
    </source>
</evidence>
<keyword evidence="2 4" id="KW-0479">Metal-binding</keyword>
<dbReference type="Gene3D" id="3.40.190.80">
    <property type="match status" value="1"/>
</dbReference>
<dbReference type="GO" id="GO:0046872">
    <property type="term" value="F:metal ion binding"/>
    <property type="evidence" value="ECO:0007669"/>
    <property type="project" value="UniProtKB-KW"/>
</dbReference>
<comment type="similarity">
    <text evidence="1 5">Belongs to the inositol monophosphatase superfamily.</text>
</comment>
<dbReference type="STRING" id="2880.D7G1M5"/>
<evidence type="ECO:0000256" key="2">
    <source>
        <dbReference type="ARBA" id="ARBA00022723"/>
    </source>
</evidence>
<feature type="binding site" evidence="4">
    <location>
        <position position="93"/>
    </location>
    <ligand>
        <name>Mg(2+)</name>
        <dbReference type="ChEBI" id="CHEBI:18420"/>
        <label>2</label>
    </ligand>
</feature>
<feature type="binding site" evidence="4">
    <location>
        <position position="96"/>
    </location>
    <ligand>
        <name>Mg(2+)</name>
        <dbReference type="ChEBI" id="CHEBI:18420"/>
        <label>1</label>
        <note>catalytic</note>
    </ligand>
</feature>
<dbReference type="GO" id="GO:0006021">
    <property type="term" value="P:inositol biosynthetic process"/>
    <property type="evidence" value="ECO:0007669"/>
    <property type="project" value="UniProtKB-UniPathway"/>
</dbReference>
<dbReference type="InterPro" id="IPR033942">
    <property type="entry name" value="IMPase"/>
</dbReference>
<dbReference type="PANTHER" id="PTHR20854">
    <property type="entry name" value="INOSITOL MONOPHOSPHATASE"/>
    <property type="match status" value="1"/>
</dbReference>
<reference evidence="6 7" key="1">
    <citation type="journal article" date="2010" name="Nature">
        <title>The Ectocarpus genome and the independent evolution of multicellularity in brown algae.</title>
        <authorList>
            <person name="Cock J.M."/>
            <person name="Sterck L."/>
            <person name="Rouze P."/>
            <person name="Scornet D."/>
            <person name="Allen A.E."/>
            <person name="Amoutzias G."/>
            <person name="Anthouard V."/>
            <person name="Artiguenave F."/>
            <person name="Aury J.M."/>
            <person name="Badger J.H."/>
            <person name="Beszteri B."/>
            <person name="Billiau K."/>
            <person name="Bonnet E."/>
            <person name="Bothwell J.H."/>
            <person name="Bowler C."/>
            <person name="Boyen C."/>
            <person name="Brownlee C."/>
            <person name="Carrano C.J."/>
            <person name="Charrier B."/>
            <person name="Cho G.Y."/>
            <person name="Coelho S.M."/>
            <person name="Collen J."/>
            <person name="Corre E."/>
            <person name="Da Silva C."/>
            <person name="Delage L."/>
            <person name="Delaroque N."/>
            <person name="Dittami S.M."/>
            <person name="Doulbeau S."/>
            <person name="Elias M."/>
            <person name="Farnham G."/>
            <person name="Gachon C.M."/>
            <person name="Gschloessl B."/>
            <person name="Heesch S."/>
            <person name="Jabbari K."/>
            <person name="Jubin C."/>
            <person name="Kawai H."/>
            <person name="Kimura K."/>
            <person name="Kloareg B."/>
            <person name="Kupper F.C."/>
            <person name="Lang D."/>
            <person name="Le Bail A."/>
            <person name="Leblanc C."/>
            <person name="Lerouge P."/>
            <person name="Lohr M."/>
            <person name="Lopez P.J."/>
            <person name="Martens C."/>
            <person name="Maumus F."/>
            <person name="Michel G."/>
            <person name="Miranda-Saavedra D."/>
            <person name="Morales J."/>
            <person name="Moreau H."/>
            <person name="Motomura T."/>
            <person name="Nagasato C."/>
            <person name="Napoli C.A."/>
            <person name="Nelson D.R."/>
            <person name="Nyvall-Collen P."/>
            <person name="Peters A.F."/>
            <person name="Pommier C."/>
            <person name="Potin P."/>
            <person name="Poulain J."/>
            <person name="Quesneville H."/>
            <person name="Read B."/>
            <person name="Rensing S.A."/>
            <person name="Ritter A."/>
            <person name="Rousvoal S."/>
            <person name="Samanta M."/>
            <person name="Samson G."/>
            <person name="Schroeder D.C."/>
            <person name="Segurens B."/>
            <person name="Strittmatter M."/>
            <person name="Tonon T."/>
            <person name="Tregear J.W."/>
            <person name="Valentin K."/>
            <person name="von Dassow P."/>
            <person name="Yamagishi T."/>
            <person name="Van de Peer Y."/>
            <person name="Wincker P."/>
        </authorList>
    </citation>
    <scope>NUCLEOTIDE SEQUENCE [LARGE SCALE GENOMIC DNA]</scope>
    <source>
        <strain evidence="7">Ec32 / CCAP1310/4</strain>
    </source>
</reference>
<feature type="binding site" evidence="4">
    <location>
        <position position="225"/>
    </location>
    <ligand>
        <name>Mg(2+)</name>
        <dbReference type="ChEBI" id="CHEBI:18420"/>
        <label>1</label>
        <note>catalytic</note>
    </ligand>
</feature>
<proteinExistence type="inferred from homology"/>
<dbReference type="GO" id="GO:0046854">
    <property type="term" value="P:phosphatidylinositol phosphate biosynthetic process"/>
    <property type="evidence" value="ECO:0007669"/>
    <property type="project" value="InterPro"/>
</dbReference>
<protein>
    <recommendedName>
        <fullName evidence="5">Inositol-1-monophosphatase</fullName>
        <ecNumber evidence="5">3.1.3.25</ecNumber>
    </recommendedName>
</protein>
<dbReference type="PROSITE" id="PS00629">
    <property type="entry name" value="IMP_1"/>
    <property type="match status" value="1"/>
</dbReference>
<evidence type="ECO:0000256" key="3">
    <source>
        <dbReference type="ARBA" id="ARBA00022842"/>
    </source>
</evidence>
<dbReference type="CDD" id="cd01639">
    <property type="entry name" value="IMPase"/>
    <property type="match status" value="1"/>
</dbReference>
<comment type="catalytic activity">
    <reaction evidence="5">
        <text>a myo-inositol phosphate + H2O = myo-inositol + phosphate</text>
        <dbReference type="Rhea" id="RHEA:24056"/>
        <dbReference type="ChEBI" id="CHEBI:15377"/>
        <dbReference type="ChEBI" id="CHEBI:17268"/>
        <dbReference type="ChEBI" id="CHEBI:43474"/>
        <dbReference type="ChEBI" id="CHEBI:84139"/>
        <dbReference type="EC" id="3.1.3.25"/>
    </reaction>
</comment>
<dbReference type="Proteomes" id="UP000002630">
    <property type="component" value="Unassembled WGS sequence"/>
</dbReference>
<dbReference type="PROSITE" id="PS00630">
    <property type="entry name" value="IMP_2"/>
    <property type="match status" value="1"/>
</dbReference>
<evidence type="ECO:0000313" key="7">
    <source>
        <dbReference type="Proteomes" id="UP000002630"/>
    </source>
</evidence>
<dbReference type="UniPathway" id="UPA00823">
    <property type="reaction ID" value="UER00788"/>
</dbReference>
<dbReference type="InterPro" id="IPR020550">
    <property type="entry name" value="Inositol_monophosphatase_CS"/>
</dbReference>
<gene>
    <name evidence="6" type="ORF">Esi_0451_0019</name>
</gene>
<dbReference type="InterPro" id="IPR020583">
    <property type="entry name" value="Inositol_monoP_metal-BS"/>
</dbReference>
<dbReference type="SUPFAM" id="SSF56655">
    <property type="entry name" value="Carbohydrate phosphatase"/>
    <property type="match status" value="1"/>
</dbReference>
<accession>D7G1M5</accession>
<dbReference type="PRINTS" id="PR00377">
    <property type="entry name" value="IMPHPHTASES"/>
</dbReference>